<dbReference type="Pfam" id="PF00455">
    <property type="entry name" value="DeoRC"/>
    <property type="match status" value="1"/>
</dbReference>
<dbReference type="AlphaFoldDB" id="A0A9D1J9R8"/>
<dbReference type="SUPFAM" id="SSF46785">
    <property type="entry name" value="Winged helix' DNA-binding domain"/>
    <property type="match status" value="1"/>
</dbReference>
<dbReference type="InterPro" id="IPR001034">
    <property type="entry name" value="DeoR_HTH"/>
</dbReference>
<proteinExistence type="predicted"/>
<dbReference type="InterPro" id="IPR036388">
    <property type="entry name" value="WH-like_DNA-bd_sf"/>
</dbReference>
<keyword evidence="2" id="KW-0238">DNA-binding</keyword>
<evidence type="ECO:0000313" key="6">
    <source>
        <dbReference type="Proteomes" id="UP000823912"/>
    </source>
</evidence>
<accession>A0A9D1J9R8</accession>
<dbReference type="InterPro" id="IPR050313">
    <property type="entry name" value="Carb_Metab_HTH_regulators"/>
</dbReference>
<gene>
    <name evidence="5" type="ORF">IAA55_00320</name>
</gene>
<evidence type="ECO:0000256" key="1">
    <source>
        <dbReference type="ARBA" id="ARBA00023015"/>
    </source>
</evidence>
<protein>
    <submittedName>
        <fullName evidence="5">DeoR/GlpR transcriptional regulator</fullName>
    </submittedName>
</protein>
<reference evidence="5" key="2">
    <citation type="journal article" date="2021" name="PeerJ">
        <title>Extensive microbial diversity within the chicken gut microbiome revealed by metagenomics and culture.</title>
        <authorList>
            <person name="Gilroy R."/>
            <person name="Ravi A."/>
            <person name="Getino M."/>
            <person name="Pursley I."/>
            <person name="Horton D.L."/>
            <person name="Alikhan N.F."/>
            <person name="Baker D."/>
            <person name="Gharbi K."/>
            <person name="Hall N."/>
            <person name="Watson M."/>
            <person name="Adriaenssens E.M."/>
            <person name="Foster-Nyarko E."/>
            <person name="Jarju S."/>
            <person name="Secka A."/>
            <person name="Antonio M."/>
            <person name="Oren A."/>
            <person name="Chaudhuri R.R."/>
            <person name="La Ragione R."/>
            <person name="Hildebrand F."/>
            <person name="Pallen M.J."/>
        </authorList>
    </citation>
    <scope>NUCLEOTIDE SEQUENCE</scope>
    <source>
        <strain evidence="5">ChiSjej5B23-6657</strain>
    </source>
</reference>
<dbReference type="Gene3D" id="3.40.50.1360">
    <property type="match status" value="1"/>
</dbReference>
<dbReference type="SMART" id="SM00420">
    <property type="entry name" value="HTH_DEOR"/>
    <property type="match status" value="1"/>
</dbReference>
<dbReference type="GO" id="GO:0003677">
    <property type="term" value="F:DNA binding"/>
    <property type="evidence" value="ECO:0007669"/>
    <property type="project" value="UniProtKB-KW"/>
</dbReference>
<sequence length="250" mass="27665">MLTEERFRRILSELEEKGSVTVQELMEQLDASESTIRRDLNTLAARGSLKKVHGGAVAKSGNPAARDAQVDLRKQLNRQEKRSIARYAAGLIEDDDFVYVDAGTTTELLIDFLENREAVYVTNAVSHAKQLAAKGCRVYLLGGEFKGTTEAIVGEEAVASVEKYHFTKGFFGVNGITVEQGFTTPEVREAMIKRKAMEHTGERYILADPSKFDAVSAVTFGSFGDAVILTTAEVPKPYKRQKNVREVEEI</sequence>
<evidence type="ECO:0000256" key="3">
    <source>
        <dbReference type="ARBA" id="ARBA00023163"/>
    </source>
</evidence>
<dbReference type="PANTHER" id="PTHR30363:SF56">
    <property type="entry name" value="TRANSCRIPTIONAL REGULATOR, DEOR FAMILY"/>
    <property type="match status" value="1"/>
</dbReference>
<dbReference type="PANTHER" id="PTHR30363">
    <property type="entry name" value="HTH-TYPE TRANSCRIPTIONAL REGULATOR SRLR-RELATED"/>
    <property type="match status" value="1"/>
</dbReference>
<dbReference type="Pfam" id="PF08220">
    <property type="entry name" value="HTH_DeoR"/>
    <property type="match status" value="1"/>
</dbReference>
<dbReference type="PRINTS" id="PR00037">
    <property type="entry name" value="HTHLACR"/>
</dbReference>
<dbReference type="SMART" id="SM01134">
    <property type="entry name" value="DeoRC"/>
    <property type="match status" value="1"/>
</dbReference>
<organism evidence="5 6">
    <name type="scientific">Candidatus Pullilachnospira gallistercoris</name>
    <dbReference type="NCBI Taxonomy" id="2840911"/>
    <lineage>
        <taxon>Bacteria</taxon>
        <taxon>Bacillati</taxon>
        <taxon>Bacillota</taxon>
        <taxon>Clostridia</taxon>
        <taxon>Lachnospirales</taxon>
        <taxon>Lachnospiraceae</taxon>
        <taxon>Lachnospiraceae incertae sedis</taxon>
        <taxon>Candidatus Pullilachnospira</taxon>
    </lineage>
</organism>
<dbReference type="InterPro" id="IPR037171">
    <property type="entry name" value="NagB/RpiA_transferase-like"/>
</dbReference>
<evidence type="ECO:0000259" key="4">
    <source>
        <dbReference type="PROSITE" id="PS51000"/>
    </source>
</evidence>
<dbReference type="GO" id="GO:0003700">
    <property type="term" value="F:DNA-binding transcription factor activity"/>
    <property type="evidence" value="ECO:0007669"/>
    <property type="project" value="InterPro"/>
</dbReference>
<dbReference type="PROSITE" id="PS51000">
    <property type="entry name" value="HTH_DEOR_2"/>
    <property type="match status" value="1"/>
</dbReference>
<feature type="domain" description="HTH deoR-type" evidence="4">
    <location>
        <begin position="3"/>
        <end position="58"/>
    </location>
</feature>
<name>A0A9D1J9R8_9FIRM</name>
<reference evidence="5" key="1">
    <citation type="submission" date="2020-10" db="EMBL/GenBank/DDBJ databases">
        <authorList>
            <person name="Gilroy R."/>
        </authorList>
    </citation>
    <scope>NUCLEOTIDE SEQUENCE</scope>
    <source>
        <strain evidence="5">ChiSjej5B23-6657</strain>
    </source>
</reference>
<keyword evidence="1" id="KW-0805">Transcription regulation</keyword>
<comment type="caution">
    <text evidence="5">The sequence shown here is derived from an EMBL/GenBank/DDBJ whole genome shotgun (WGS) entry which is preliminary data.</text>
</comment>
<dbReference type="InterPro" id="IPR014036">
    <property type="entry name" value="DeoR-like_C"/>
</dbReference>
<dbReference type="SUPFAM" id="SSF100950">
    <property type="entry name" value="NagB/RpiA/CoA transferase-like"/>
    <property type="match status" value="1"/>
</dbReference>
<dbReference type="EMBL" id="DVHM01000005">
    <property type="protein sequence ID" value="HIR69710.1"/>
    <property type="molecule type" value="Genomic_DNA"/>
</dbReference>
<keyword evidence="3" id="KW-0804">Transcription</keyword>
<dbReference type="InterPro" id="IPR036390">
    <property type="entry name" value="WH_DNA-bd_sf"/>
</dbReference>
<dbReference type="InterPro" id="IPR018356">
    <property type="entry name" value="Tscrpt_reg_HTH_DeoR_CS"/>
</dbReference>
<evidence type="ECO:0000256" key="2">
    <source>
        <dbReference type="ARBA" id="ARBA00023125"/>
    </source>
</evidence>
<dbReference type="PROSITE" id="PS00894">
    <property type="entry name" value="HTH_DEOR_1"/>
    <property type="match status" value="1"/>
</dbReference>
<dbReference type="Proteomes" id="UP000823912">
    <property type="component" value="Unassembled WGS sequence"/>
</dbReference>
<evidence type="ECO:0000313" key="5">
    <source>
        <dbReference type="EMBL" id="HIR69710.1"/>
    </source>
</evidence>
<dbReference type="Gene3D" id="1.10.10.10">
    <property type="entry name" value="Winged helix-like DNA-binding domain superfamily/Winged helix DNA-binding domain"/>
    <property type="match status" value="1"/>
</dbReference>